<evidence type="ECO:0000313" key="10">
    <source>
        <dbReference type="Proteomes" id="UP000440732"/>
    </source>
</evidence>
<dbReference type="EMBL" id="QXGE01001043">
    <property type="protein sequence ID" value="KAE9298787.1"/>
    <property type="molecule type" value="Genomic_DNA"/>
</dbReference>
<dbReference type="AlphaFoldDB" id="A0A6A3RD49"/>
<dbReference type="Proteomes" id="UP000441208">
    <property type="component" value="Unassembled WGS sequence"/>
</dbReference>
<evidence type="ECO:0000313" key="7">
    <source>
        <dbReference type="EMBL" id="KAE9320536.1"/>
    </source>
</evidence>
<proteinExistence type="predicted"/>
<reference evidence="8 9" key="1">
    <citation type="submission" date="2018-08" db="EMBL/GenBank/DDBJ databases">
        <title>Genomic investigation of the strawberry pathogen Phytophthora fragariae indicates pathogenicity is determined by transcriptional variation in three key races.</title>
        <authorList>
            <person name="Adams T.M."/>
            <person name="Armitage A.D."/>
            <person name="Sobczyk M.K."/>
            <person name="Bates H.J."/>
            <person name="Dunwell J.M."/>
            <person name="Nellist C.F."/>
            <person name="Harrison R.J."/>
        </authorList>
    </citation>
    <scope>NUCLEOTIDE SEQUENCE [LARGE SCALE GENOMIC DNA]</scope>
    <source>
        <strain evidence="6 9">A4</strain>
        <strain evidence="5 8">NOV-27</strain>
        <strain evidence="4 10">NOV-5</strain>
        <strain evidence="3 11">NOV-71</strain>
        <strain evidence="7 12">NOV-77</strain>
    </source>
</reference>
<keyword evidence="2" id="KW-0732">Signal</keyword>
<evidence type="ECO:0000256" key="1">
    <source>
        <dbReference type="SAM" id="MobiDB-lite"/>
    </source>
</evidence>
<evidence type="ECO:0000313" key="6">
    <source>
        <dbReference type="EMBL" id="KAE9298787.1"/>
    </source>
</evidence>
<dbReference type="EMBL" id="QXFY01001339">
    <property type="protein sequence ID" value="KAE9320536.1"/>
    <property type="molecule type" value="Genomic_DNA"/>
</dbReference>
<evidence type="ECO:0000313" key="11">
    <source>
        <dbReference type="Proteomes" id="UP000441208"/>
    </source>
</evidence>
<feature type="compositionally biased region" description="Basic and acidic residues" evidence="1">
    <location>
        <begin position="68"/>
        <end position="91"/>
    </location>
</feature>
<keyword evidence="8" id="KW-1185">Reference proteome</keyword>
<organism evidence="3 11">
    <name type="scientific">Phytophthora fragariae</name>
    <dbReference type="NCBI Taxonomy" id="53985"/>
    <lineage>
        <taxon>Eukaryota</taxon>
        <taxon>Sar</taxon>
        <taxon>Stramenopiles</taxon>
        <taxon>Oomycota</taxon>
        <taxon>Peronosporomycetes</taxon>
        <taxon>Peronosporales</taxon>
        <taxon>Peronosporaceae</taxon>
        <taxon>Phytophthora</taxon>
    </lineage>
</organism>
<feature type="region of interest" description="Disordered" evidence="1">
    <location>
        <begin position="29"/>
        <end position="48"/>
    </location>
</feature>
<dbReference type="Proteomes" id="UP000486351">
    <property type="component" value="Unassembled WGS sequence"/>
</dbReference>
<evidence type="ECO:0000313" key="8">
    <source>
        <dbReference type="Proteomes" id="UP000433483"/>
    </source>
</evidence>
<comment type="caution">
    <text evidence="3">The sequence shown here is derived from an EMBL/GenBank/DDBJ whole genome shotgun (WGS) entry which is preliminary data.</text>
</comment>
<feature type="compositionally biased region" description="Polar residues" evidence="1">
    <location>
        <begin position="182"/>
        <end position="194"/>
    </location>
</feature>
<protein>
    <recommendedName>
        <fullName evidence="13">RxLR effector protein</fullName>
    </recommendedName>
</protein>
<name>A0A6A3RD49_9STRA</name>
<dbReference type="EMBL" id="QXFZ01001253">
    <property type="protein sequence ID" value="KAE9093902.1"/>
    <property type="molecule type" value="Genomic_DNA"/>
</dbReference>
<gene>
    <name evidence="6" type="ORF">PF001_g15765</name>
    <name evidence="5" type="ORF">PF005_g17836</name>
    <name evidence="4" type="ORF">PF006_g16899</name>
    <name evidence="3" type="ORF">PF007_g17953</name>
    <name evidence="7" type="ORF">PF008_g18015</name>
</gene>
<dbReference type="OrthoDB" id="129472at2759"/>
<evidence type="ECO:0008006" key="13">
    <source>
        <dbReference type="Google" id="ProtNLM"/>
    </source>
</evidence>
<evidence type="ECO:0000313" key="12">
    <source>
        <dbReference type="Proteomes" id="UP000486351"/>
    </source>
</evidence>
<dbReference type="Proteomes" id="UP000440732">
    <property type="component" value="Unassembled WGS sequence"/>
</dbReference>
<dbReference type="Proteomes" id="UP000437068">
    <property type="component" value="Unassembled WGS sequence"/>
</dbReference>
<evidence type="ECO:0000313" key="9">
    <source>
        <dbReference type="Proteomes" id="UP000437068"/>
    </source>
</evidence>
<feature type="signal peptide" evidence="2">
    <location>
        <begin position="1"/>
        <end position="23"/>
    </location>
</feature>
<evidence type="ECO:0000313" key="4">
    <source>
        <dbReference type="EMBL" id="KAE9125677.1"/>
    </source>
</evidence>
<dbReference type="Proteomes" id="UP000433483">
    <property type="component" value="Unassembled WGS sequence"/>
</dbReference>
<dbReference type="EMBL" id="QXGB01001255">
    <property type="protein sequence ID" value="KAE9194058.1"/>
    <property type="molecule type" value="Genomic_DNA"/>
</dbReference>
<sequence>MKISSSMLAAMALLAVAALGATGVRIDENPISHPSDDANHLVTSEPVSDERTWVPFRALRSMDSPKQGPHDDGKHPPHDSHYDSKKDDKQARRALGQAPVTSTTSTSTTEATPAPTKTGGANSRATPAPTRTSTPKATPAATTTKATASAHKGASPANKKPKAGVAPPTKQGKTGKTGKTGVSTTSNAAQQKSRNLGGDEAKQQLPHDHHHDAKQNSKNGLKHQ</sequence>
<feature type="compositionally biased region" description="Low complexity" evidence="1">
    <location>
        <begin position="169"/>
        <end position="181"/>
    </location>
</feature>
<feature type="compositionally biased region" description="Low complexity" evidence="1">
    <location>
        <begin position="98"/>
        <end position="150"/>
    </location>
</feature>
<feature type="compositionally biased region" description="Basic and acidic residues" evidence="1">
    <location>
        <begin position="197"/>
        <end position="215"/>
    </location>
</feature>
<feature type="chain" id="PRO_5036165828" description="RxLR effector protein" evidence="2">
    <location>
        <begin position="24"/>
        <end position="224"/>
    </location>
</feature>
<accession>A0A6A3RD49</accession>
<dbReference type="EMBL" id="QXGA01001208">
    <property type="protein sequence ID" value="KAE9125677.1"/>
    <property type="molecule type" value="Genomic_DNA"/>
</dbReference>
<evidence type="ECO:0000313" key="5">
    <source>
        <dbReference type="EMBL" id="KAE9194058.1"/>
    </source>
</evidence>
<evidence type="ECO:0000313" key="3">
    <source>
        <dbReference type="EMBL" id="KAE9093902.1"/>
    </source>
</evidence>
<feature type="region of interest" description="Disordered" evidence="1">
    <location>
        <begin position="53"/>
        <end position="224"/>
    </location>
</feature>
<evidence type="ECO:0000256" key="2">
    <source>
        <dbReference type="SAM" id="SignalP"/>
    </source>
</evidence>
<feature type="compositionally biased region" description="Basic and acidic residues" evidence="1">
    <location>
        <begin position="29"/>
        <end position="39"/>
    </location>
</feature>